<dbReference type="InterPro" id="IPR050300">
    <property type="entry name" value="GDXG_lipolytic_enzyme"/>
</dbReference>
<evidence type="ECO:0000313" key="3">
    <source>
        <dbReference type="EMBL" id="SHJ78541.1"/>
    </source>
</evidence>
<dbReference type="Gene3D" id="3.40.50.1820">
    <property type="entry name" value="alpha/beta hydrolase"/>
    <property type="match status" value="1"/>
</dbReference>
<dbReference type="SUPFAM" id="SSF53474">
    <property type="entry name" value="alpha/beta-Hydrolases"/>
    <property type="match status" value="1"/>
</dbReference>
<dbReference type="OrthoDB" id="9794725at2"/>
<dbReference type="GO" id="GO:0016787">
    <property type="term" value="F:hydrolase activity"/>
    <property type="evidence" value="ECO:0007669"/>
    <property type="project" value="UniProtKB-KW"/>
</dbReference>
<evidence type="ECO:0000313" key="4">
    <source>
        <dbReference type="Proteomes" id="UP000184301"/>
    </source>
</evidence>
<gene>
    <name evidence="3" type="ORF">SAMN02745243_01355</name>
</gene>
<dbReference type="Proteomes" id="UP000184301">
    <property type="component" value="Unassembled WGS sequence"/>
</dbReference>
<dbReference type="InterPro" id="IPR029058">
    <property type="entry name" value="AB_hydrolase_fold"/>
</dbReference>
<dbReference type="RefSeq" id="WP_073107323.1">
    <property type="nucleotide sequence ID" value="NZ_FQZY01000017.1"/>
</dbReference>
<dbReference type="Pfam" id="PF07859">
    <property type="entry name" value="Abhydrolase_3"/>
    <property type="match status" value="1"/>
</dbReference>
<sequence length="364" mass="40532">MGLDKFRIRDDVKWAHPELEQAYSLMGGSVGYAEVLLNDDLSNEERMKFAEHAEDGFKDYLPDYDWSRVTEYEAPGCVDEPDAPLVKVLVANPREGKWRYKRNSPCILIIPGGGLTTCFRFTAAIEDWADKFGVPVATLNYRTLCMGAEYPQPMNDCEAAYNYLADHAKELNISANKIILHGNSSGGHLSLALCHRLKKRGSTPRGCMVWVPIIDDRPLPQYRSLRINSAFWGGSDAATSAREYLGKLNNSVDVPAEAFPGRATVEECVGLPPTFIHAMANDNGTDQAYDYASKLSAAGVYVELHNWGGSQHCSLSTAANVLDKDDPTAEYAQLFNKVCEKELIDMFANDLRRPWTVEEFNEAD</sequence>
<proteinExistence type="predicted"/>
<dbReference type="EMBL" id="FQZY01000017">
    <property type="protein sequence ID" value="SHJ78541.1"/>
    <property type="molecule type" value="Genomic_DNA"/>
</dbReference>
<dbReference type="InterPro" id="IPR013094">
    <property type="entry name" value="AB_hydrolase_3"/>
</dbReference>
<feature type="domain" description="Alpha/beta hydrolase fold-3" evidence="2">
    <location>
        <begin position="122"/>
        <end position="313"/>
    </location>
</feature>
<evidence type="ECO:0000256" key="1">
    <source>
        <dbReference type="ARBA" id="ARBA00022801"/>
    </source>
</evidence>
<dbReference type="AlphaFoldDB" id="A0A1M6M502"/>
<dbReference type="STRING" id="1121950.SAMN02745243_01355"/>
<keyword evidence="4" id="KW-1185">Reference proteome</keyword>
<organism evidence="3 4">
    <name type="scientific">Hespellia stercorisuis DSM 15480</name>
    <dbReference type="NCBI Taxonomy" id="1121950"/>
    <lineage>
        <taxon>Bacteria</taxon>
        <taxon>Bacillati</taxon>
        <taxon>Bacillota</taxon>
        <taxon>Clostridia</taxon>
        <taxon>Lachnospirales</taxon>
        <taxon>Lachnospiraceae</taxon>
        <taxon>Hespellia</taxon>
    </lineage>
</organism>
<dbReference type="PANTHER" id="PTHR48081">
    <property type="entry name" value="AB HYDROLASE SUPERFAMILY PROTEIN C4A8.06C"/>
    <property type="match status" value="1"/>
</dbReference>
<keyword evidence="1" id="KW-0378">Hydrolase</keyword>
<reference evidence="3 4" key="1">
    <citation type="submission" date="2016-11" db="EMBL/GenBank/DDBJ databases">
        <authorList>
            <person name="Jaros S."/>
            <person name="Januszkiewicz K."/>
            <person name="Wedrychowicz H."/>
        </authorList>
    </citation>
    <scope>NUCLEOTIDE SEQUENCE [LARGE SCALE GENOMIC DNA]</scope>
    <source>
        <strain evidence="3 4">DSM 15480</strain>
    </source>
</reference>
<accession>A0A1M6M502</accession>
<evidence type="ECO:0000259" key="2">
    <source>
        <dbReference type="Pfam" id="PF07859"/>
    </source>
</evidence>
<name>A0A1M6M502_9FIRM</name>
<protein>
    <submittedName>
        <fullName evidence="3">Acetyl esterase/lipase</fullName>
    </submittedName>
</protein>